<organism evidence="2 3">
    <name type="scientific">Candidatus Pantoea formicae</name>
    <dbReference type="NCBI Taxonomy" id="2608355"/>
    <lineage>
        <taxon>Bacteria</taxon>
        <taxon>Pseudomonadati</taxon>
        <taxon>Pseudomonadota</taxon>
        <taxon>Gammaproteobacteria</taxon>
        <taxon>Enterobacterales</taxon>
        <taxon>Erwiniaceae</taxon>
        <taxon>Pantoea</taxon>
    </lineage>
</organism>
<gene>
    <name evidence="2" type="ORF">F3J38_25050</name>
</gene>
<dbReference type="RefSeq" id="WP_167143431.1">
    <property type="nucleotide sequence ID" value="NZ_VWXD01000015.1"/>
</dbReference>
<evidence type="ECO:0000313" key="2">
    <source>
        <dbReference type="EMBL" id="NIF03277.1"/>
    </source>
</evidence>
<sequence length="99" mass="11246">MNRSDYQQIIDEIIGEATLALLQQAGPINTRALLEQISKLGEQSDDPDRRRYVALAMSEVRESLAEGNQKQRKYSGFTDAESAHHHYNNPHQSGSRQKH</sequence>
<proteinExistence type="predicted"/>
<keyword evidence="3" id="KW-1185">Reference proteome</keyword>
<evidence type="ECO:0000256" key="1">
    <source>
        <dbReference type="SAM" id="MobiDB-lite"/>
    </source>
</evidence>
<name>A0ABX0R818_9GAMM</name>
<feature type="region of interest" description="Disordered" evidence="1">
    <location>
        <begin position="63"/>
        <end position="99"/>
    </location>
</feature>
<reference evidence="2 3" key="1">
    <citation type="journal article" date="2019" name="bioRxiv">
        <title>Bacteria contribute to plant secondary compound degradation in a generalist herbivore system.</title>
        <authorList>
            <person name="Francoeur C.B."/>
            <person name="Khadempour L."/>
            <person name="Moreira-Soto R.D."/>
            <person name="Gotting K."/>
            <person name="Book A.J."/>
            <person name="Pinto-Tomas A.A."/>
            <person name="Keefover-Ring K."/>
            <person name="Currie C.R."/>
        </authorList>
    </citation>
    <scope>NUCLEOTIDE SEQUENCE [LARGE SCALE GENOMIC DNA]</scope>
    <source>
        <strain evidence="2 3">Acro-805</strain>
    </source>
</reference>
<dbReference type="Proteomes" id="UP000780690">
    <property type="component" value="Unassembled WGS sequence"/>
</dbReference>
<evidence type="ECO:0000313" key="3">
    <source>
        <dbReference type="Proteomes" id="UP000780690"/>
    </source>
</evidence>
<accession>A0ABX0R818</accession>
<feature type="compositionally biased region" description="Polar residues" evidence="1">
    <location>
        <begin position="89"/>
        <end position="99"/>
    </location>
</feature>
<comment type="caution">
    <text evidence="2">The sequence shown here is derived from an EMBL/GenBank/DDBJ whole genome shotgun (WGS) entry which is preliminary data.</text>
</comment>
<dbReference type="EMBL" id="VWXD01000015">
    <property type="protein sequence ID" value="NIF03277.1"/>
    <property type="molecule type" value="Genomic_DNA"/>
</dbReference>
<protein>
    <submittedName>
        <fullName evidence="2">Uncharacterized protein</fullName>
    </submittedName>
</protein>